<evidence type="ECO:0000313" key="11">
    <source>
        <dbReference type="Proteomes" id="UP001489004"/>
    </source>
</evidence>
<dbReference type="AlphaFoldDB" id="A0AAW1QFH0"/>
<dbReference type="InterPro" id="IPR040227">
    <property type="entry name" value="Nibrin-rel"/>
</dbReference>
<sequence length="552" mass="58276">MWLLSTKQGNNSSVVPPALAEQPTYLLTAGQYTVGRETGQVDILVNEKSISRKHAQITVQALTDSCQLEPQSVSVSDSSRYGTQVNGTKVTQAGGAVQVTANCVLKVGYKTEFRLQFVKTVLCMSPKLAAKVADTTSILGFPVLHTWRPGVCTHLVVEHDSLASSSVLACALLEAAPIVTVKWLHAWSSRQSCQDPAPKEAEFVPTLPSAADKPGLLAQRKLVLQSAHVLVWTRDVAKADPDCLTAIQLAGGVTRALEDAGSAPEAGREMALVLPDGSTGATAVPNACRGWAWTTPAMILAAILKGSREGLLQPARTVPVVPAGLAATPPPKAQPGRRKRPAETSAAETDGEETPVSKRPRQGHDTTPAEPPAPPAHAGAPQVPPQAVAADAYTGPEESKMTVAGVAPCLPAEQLTSRQEQHADDEGKIVYAPLIVKAASAVARMQLADTGKNFKAFRKVQHYGRLSPEQTSRAVVTYSDAPYAERHIDSEAFLNAEKGRRNQSKAADELFNANVRSKKVAAVDAAPLATGKPPAAPTARGRGRGRGRGRAQ</sequence>
<evidence type="ECO:0000256" key="8">
    <source>
        <dbReference type="SAM" id="MobiDB-lite"/>
    </source>
</evidence>
<dbReference type="GO" id="GO:0003684">
    <property type="term" value="F:damaged DNA binding"/>
    <property type="evidence" value="ECO:0007669"/>
    <property type="project" value="TreeGrafter"/>
</dbReference>
<keyword evidence="5" id="KW-0234">DNA repair</keyword>
<dbReference type="Gene3D" id="2.60.200.20">
    <property type="match status" value="1"/>
</dbReference>
<comment type="similarity">
    <text evidence="7">Belongs to the Nibrin family.</text>
</comment>
<comment type="caution">
    <text evidence="10">The sequence shown here is derived from an EMBL/GenBank/DDBJ whole genome shotgun (WGS) entry which is preliminary data.</text>
</comment>
<feature type="compositionally biased region" description="Low complexity" evidence="8">
    <location>
        <begin position="376"/>
        <end position="389"/>
    </location>
</feature>
<dbReference type="PROSITE" id="PS50006">
    <property type="entry name" value="FHA_DOMAIN"/>
    <property type="match status" value="1"/>
</dbReference>
<dbReference type="InterPro" id="IPR008984">
    <property type="entry name" value="SMAD_FHA_dom_sf"/>
</dbReference>
<dbReference type="PANTHER" id="PTHR12162">
    <property type="entry name" value="NIBRIN-RELATED"/>
    <property type="match status" value="1"/>
</dbReference>
<feature type="compositionally biased region" description="Basic residues" evidence="8">
    <location>
        <begin position="541"/>
        <end position="552"/>
    </location>
</feature>
<proteinExistence type="inferred from homology"/>
<dbReference type="Proteomes" id="UP001489004">
    <property type="component" value="Unassembled WGS sequence"/>
</dbReference>
<organism evidence="10 11">
    <name type="scientific">[Myrmecia] bisecta</name>
    <dbReference type="NCBI Taxonomy" id="41462"/>
    <lineage>
        <taxon>Eukaryota</taxon>
        <taxon>Viridiplantae</taxon>
        <taxon>Chlorophyta</taxon>
        <taxon>core chlorophytes</taxon>
        <taxon>Trebouxiophyceae</taxon>
        <taxon>Trebouxiales</taxon>
        <taxon>Trebouxiaceae</taxon>
        <taxon>Myrmecia</taxon>
    </lineage>
</organism>
<evidence type="ECO:0000256" key="2">
    <source>
        <dbReference type="ARBA" id="ARBA00004286"/>
    </source>
</evidence>
<dbReference type="Pfam" id="PF00498">
    <property type="entry name" value="FHA"/>
    <property type="match status" value="1"/>
</dbReference>
<evidence type="ECO:0000256" key="4">
    <source>
        <dbReference type="ARBA" id="ARBA00022763"/>
    </source>
</evidence>
<feature type="domain" description="FHA" evidence="9">
    <location>
        <begin position="32"/>
        <end position="90"/>
    </location>
</feature>
<reference evidence="10 11" key="1">
    <citation type="journal article" date="2024" name="Nat. Commun.">
        <title>Phylogenomics reveals the evolutionary origins of lichenization in chlorophyte algae.</title>
        <authorList>
            <person name="Puginier C."/>
            <person name="Libourel C."/>
            <person name="Otte J."/>
            <person name="Skaloud P."/>
            <person name="Haon M."/>
            <person name="Grisel S."/>
            <person name="Petersen M."/>
            <person name="Berrin J.G."/>
            <person name="Delaux P.M."/>
            <person name="Dal Grande F."/>
            <person name="Keller J."/>
        </authorList>
    </citation>
    <scope>NUCLEOTIDE SEQUENCE [LARGE SCALE GENOMIC DNA]</scope>
    <source>
        <strain evidence="10 11">SAG 2043</strain>
    </source>
</reference>
<dbReference type="SUPFAM" id="SSF49879">
    <property type="entry name" value="SMAD/FHA domain"/>
    <property type="match status" value="1"/>
</dbReference>
<gene>
    <name evidence="10" type="ORF">WJX72_004552</name>
</gene>
<evidence type="ECO:0000256" key="3">
    <source>
        <dbReference type="ARBA" id="ARBA00022454"/>
    </source>
</evidence>
<evidence type="ECO:0000256" key="7">
    <source>
        <dbReference type="ARBA" id="ARBA00044757"/>
    </source>
</evidence>
<keyword evidence="4" id="KW-0227">DNA damage</keyword>
<name>A0AAW1QFH0_9CHLO</name>
<accession>A0AAW1QFH0</accession>
<dbReference type="GO" id="GO:0000724">
    <property type="term" value="P:double-strand break repair via homologous recombination"/>
    <property type="evidence" value="ECO:0007669"/>
    <property type="project" value="TreeGrafter"/>
</dbReference>
<evidence type="ECO:0000259" key="9">
    <source>
        <dbReference type="PROSITE" id="PS50006"/>
    </source>
</evidence>
<dbReference type="PANTHER" id="PTHR12162:SF0">
    <property type="entry name" value="NIBRIN"/>
    <property type="match status" value="1"/>
</dbReference>
<dbReference type="GO" id="GO:0005694">
    <property type="term" value="C:chromosome"/>
    <property type="evidence" value="ECO:0007669"/>
    <property type="project" value="UniProtKB-SubCell"/>
</dbReference>
<dbReference type="SMART" id="SM00240">
    <property type="entry name" value="FHA"/>
    <property type="match status" value="1"/>
</dbReference>
<evidence type="ECO:0000256" key="5">
    <source>
        <dbReference type="ARBA" id="ARBA00023204"/>
    </source>
</evidence>
<keyword evidence="11" id="KW-1185">Reference proteome</keyword>
<evidence type="ECO:0000256" key="1">
    <source>
        <dbReference type="ARBA" id="ARBA00004123"/>
    </source>
</evidence>
<dbReference type="EMBL" id="JALJOR010000003">
    <property type="protein sequence ID" value="KAK9819966.1"/>
    <property type="molecule type" value="Genomic_DNA"/>
</dbReference>
<evidence type="ECO:0000256" key="6">
    <source>
        <dbReference type="ARBA" id="ARBA00023242"/>
    </source>
</evidence>
<keyword evidence="3" id="KW-0158">Chromosome</keyword>
<dbReference type="CDD" id="cd22667">
    <property type="entry name" value="FHA_NBN"/>
    <property type="match status" value="1"/>
</dbReference>
<feature type="region of interest" description="Disordered" evidence="8">
    <location>
        <begin position="322"/>
        <end position="389"/>
    </location>
</feature>
<comment type="subcellular location">
    <subcellularLocation>
        <location evidence="2">Chromosome</location>
    </subcellularLocation>
    <subcellularLocation>
        <location evidence="1">Nucleus</location>
    </subcellularLocation>
</comment>
<dbReference type="InterPro" id="IPR000253">
    <property type="entry name" value="FHA_dom"/>
</dbReference>
<dbReference type="GO" id="GO:0007095">
    <property type="term" value="P:mitotic G2 DNA damage checkpoint signaling"/>
    <property type="evidence" value="ECO:0007669"/>
    <property type="project" value="InterPro"/>
</dbReference>
<dbReference type="Gene3D" id="3.40.50.10190">
    <property type="entry name" value="BRCT domain"/>
    <property type="match status" value="1"/>
</dbReference>
<dbReference type="InterPro" id="IPR036420">
    <property type="entry name" value="BRCT_dom_sf"/>
</dbReference>
<dbReference type="GO" id="GO:0030870">
    <property type="term" value="C:Mre11 complex"/>
    <property type="evidence" value="ECO:0007669"/>
    <property type="project" value="InterPro"/>
</dbReference>
<feature type="compositionally biased region" description="Low complexity" evidence="8">
    <location>
        <begin position="525"/>
        <end position="540"/>
    </location>
</feature>
<feature type="region of interest" description="Disordered" evidence="8">
    <location>
        <begin position="523"/>
        <end position="552"/>
    </location>
</feature>
<protein>
    <recommendedName>
        <fullName evidence="9">FHA domain-containing protein</fullName>
    </recommendedName>
</protein>
<keyword evidence="6" id="KW-0539">Nucleus</keyword>
<evidence type="ECO:0000313" key="10">
    <source>
        <dbReference type="EMBL" id="KAK9819966.1"/>
    </source>
</evidence>